<dbReference type="RefSeq" id="WP_237977919.1">
    <property type="nucleotide sequence ID" value="NZ_JAKNCT010000002.1"/>
</dbReference>
<dbReference type="EMBL" id="JAKNCT010000002">
    <property type="protein sequence ID" value="MCG5030264.1"/>
    <property type="molecule type" value="Genomic_DNA"/>
</dbReference>
<reference evidence="5 6" key="1">
    <citation type="submission" date="2022-02" db="EMBL/GenBank/DDBJ databases">
        <title>Mesosutterella porci, a novel member of the family Sutterellaceae from pig feces.</title>
        <authorList>
            <person name="Wylensek D."/>
            <person name="Clavel T."/>
        </authorList>
    </citation>
    <scope>NUCLEOTIDE SEQUENCE [LARGE SCALE GENOMIC DNA]</scope>
    <source>
        <strain evidence="6">oilRF-744-wt-GAM-9</strain>
    </source>
</reference>
<evidence type="ECO:0000313" key="5">
    <source>
        <dbReference type="EMBL" id="MCG5030264.1"/>
    </source>
</evidence>
<dbReference type="InterPro" id="IPR050207">
    <property type="entry name" value="Trans_regulatory_Fis"/>
</dbReference>
<dbReference type="InterPro" id="IPR005412">
    <property type="entry name" value="Fis_DNA-bd"/>
</dbReference>
<organism evidence="5 6">
    <name type="scientific">Mesosutterella porci</name>
    <dbReference type="NCBI Taxonomy" id="2915351"/>
    <lineage>
        <taxon>Bacteria</taxon>
        <taxon>Pseudomonadati</taxon>
        <taxon>Pseudomonadota</taxon>
        <taxon>Betaproteobacteria</taxon>
        <taxon>Burkholderiales</taxon>
        <taxon>Sutterellaceae</taxon>
        <taxon>Mesosutterella</taxon>
    </lineage>
</organism>
<evidence type="ECO:0000256" key="1">
    <source>
        <dbReference type="ARBA" id="ARBA00008559"/>
    </source>
</evidence>
<dbReference type="Gene3D" id="1.10.10.60">
    <property type="entry name" value="Homeodomain-like"/>
    <property type="match status" value="1"/>
</dbReference>
<evidence type="ECO:0000259" key="4">
    <source>
        <dbReference type="Pfam" id="PF02954"/>
    </source>
</evidence>
<sequence length="75" mass="8641">MLDEYFDSFEGVHPTRVHEMVLSAVELPLLEYIMRRCHGNQCAAAEILGINRNTLRKRLKHYGLLQQGLFKGNPT</sequence>
<dbReference type="PIRSF" id="PIRSF002097">
    <property type="entry name" value="DNA-binding_Fis"/>
    <property type="match status" value="1"/>
</dbReference>
<keyword evidence="6" id="KW-1185">Reference proteome</keyword>
<dbReference type="PANTHER" id="PTHR47918">
    <property type="entry name" value="DNA-BINDING PROTEIN FIS"/>
    <property type="match status" value="1"/>
</dbReference>
<dbReference type="Proteomes" id="UP001297600">
    <property type="component" value="Unassembled WGS sequence"/>
</dbReference>
<protein>
    <recommendedName>
        <fullName evidence="3">Putative Fis-like DNA-binding protein</fullName>
    </recommendedName>
</protein>
<accession>A0ABS9MNS1</accession>
<dbReference type="PRINTS" id="PR01590">
    <property type="entry name" value="HTHFIS"/>
</dbReference>
<comment type="similarity">
    <text evidence="1">Belongs to the transcriptional regulatory Fis family.</text>
</comment>
<evidence type="ECO:0000256" key="2">
    <source>
        <dbReference type="ARBA" id="ARBA00023125"/>
    </source>
</evidence>
<evidence type="ECO:0000313" key="6">
    <source>
        <dbReference type="Proteomes" id="UP001297600"/>
    </source>
</evidence>
<dbReference type="PANTHER" id="PTHR47918:SF1">
    <property type="entry name" value="DNA-BINDING PROTEIN FIS"/>
    <property type="match status" value="1"/>
</dbReference>
<comment type="caution">
    <text evidence="5">The sequence shown here is derived from an EMBL/GenBank/DDBJ whole genome shotgun (WGS) entry which is preliminary data.</text>
</comment>
<name>A0ABS9MNS1_9BURK</name>
<proteinExistence type="inferred from homology"/>
<dbReference type="InterPro" id="IPR002197">
    <property type="entry name" value="HTH_Fis"/>
</dbReference>
<dbReference type="InterPro" id="IPR009057">
    <property type="entry name" value="Homeodomain-like_sf"/>
</dbReference>
<evidence type="ECO:0000256" key="3">
    <source>
        <dbReference type="ARBA" id="ARBA00029540"/>
    </source>
</evidence>
<dbReference type="SUPFAM" id="SSF46689">
    <property type="entry name" value="Homeodomain-like"/>
    <property type="match status" value="1"/>
</dbReference>
<feature type="domain" description="DNA binding HTH" evidence="4">
    <location>
        <begin position="23"/>
        <end position="62"/>
    </location>
</feature>
<gene>
    <name evidence="5" type="ORF">MAF45_02175</name>
</gene>
<dbReference type="Pfam" id="PF02954">
    <property type="entry name" value="HTH_8"/>
    <property type="match status" value="1"/>
</dbReference>
<keyword evidence="2" id="KW-0238">DNA-binding</keyword>